<dbReference type="EMBL" id="MU032346">
    <property type="protein sequence ID" value="KAF3768021.1"/>
    <property type="molecule type" value="Genomic_DNA"/>
</dbReference>
<accession>A0A9P5CS71</accession>
<protein>
    <submittedName>
        <fullName evidence="1">Uncharacterized protein</fullName>
    </submittedName>
</protein>
<gene>
    <name evidence="1" type="ORF">M406DRAFT_61742</name>
</gene>
<dbReference type="RefSeq" id="XP_040778982.1">
    <property type="nucleotide sequence ID" value="XM_040924747.1"/>
</dbReference>
<evidence type="ECO:0000313" key="1">
    <source>
        <dbReference type="EMBL" id="KAF3768021.1"/>
    </source>
</evidence>
<keyword evidence="2" id="KW-1185">Reference proteome</keyword>
<sequence>MPRLGGAGIMTFNSCIAFYYKWPLRLSSSRQLYDVHILHSGGDFHLDRQTRLGLSWCSDLASSVRLQHDGKG</sequence>
<reference evidence="1" key="1">
    <citation type="journal article" date="2020" name="Phytopathology">
        <title>Genome sequence of the chestnut blight fungus Cryphonectria parasitica EP155: A fundamental resource for an archetypical invasive plant pathogen.</title>
        <authorList>
            <person name="Crouch J.A."/>
            <person name="Dawe A."/>
            <person name="Aerts A."/>
            <person name="Barry K."/>
            <person name="Churchill A.C.L."/>
            <person name="Grimwood J."/>
            <person name="Hillman B."/>
            <person name="Milgroom M.G."/>
            <person name="Pangilinan J."/>
            <person name="Smith M."/>
            <person name="Salamov A."/>
            <person name="Schmutz J."/>
            <person name="Yadav J."/>
            <person name="Grigoriev I.V."/>
            <person name="Nuss D."/>
        </authorList>
    </citation>
    <scope>NUCLEOTIDE SEQUENCE</scope>
    <source>
        <strain evidence="1">EP155</strain>
    </source>
</reference>
<proteinExistence type="predicted"/>
<dbReference type="GeneID" id="63841876"/>
<evidence type="ECO:0000313" key="2">
    <source>
        <dbReference type="Proteomes" id="UP000803844"/>
    </source>
</evidence>
<organism evidence="1 2">
    <name type="scientific">Cryphonectria parasitica (strain ATCC 38755 / EP155)</name>
    <dbReference type="NCBI Taxonomy" id="660469"/>
    <lineage>
        <taxon>Eukaryota</taxon>
        <taxon>Fungi</taxon>
        <taxon>Dikarya</taxon>
        <taxon>Ascomycota</taxon>
        <taxon>Pezizomycotina</taxon>
        <taxon>Sordariomycetes</taxon>
        <taxon>Sordariomycetidae</taxon>
        <taxon>Diaporthales</taxon>
        <taxon>Cryphonectriaceae</taxon>
        <taxon>Cryphonectria-Endothia species complex</taxon>
        <taxon>Cryphonectria</taxon>
    </lineage>
</organism>
<name>A0A9P5CS71_CRYP1</name>
<comment type="caution">
    <text evidence="1">The sequence shown here is derived from an EMBL/GenBank/DDBJ whole genome shotgun (WGS) entry which is preliminary data.</text>
</comment>
<dbReference type="Proteomes" id="UP000803844">
    <property type="component" value="Unassembled WGS sequence"/>
</dbReference>
<dbReference type="AlphaFoldDB" id="A0A9P5CS71"/>